<dbReference type="Proteomes" id="UP001597568">
    <property type="component" value="Unassembled WGS sequence"/>
</dbReference>
<proteinExistence type="predicted"/>
<gene>
    <name evidence="1" type="ORF">ACFSY7_03125</name>
</gene>
<dbReference type="RefSeq" id="WP_380146785.1">
    <property type="nucleotide sequence ID" value="NZ_JBHUOR010000018.1"/>
</dbReference>
<protein>
    <submittedName>
        <fullName evidence="1">Uncharacterized protein</fullName>
    </submittedName>
</protein>
<evidence type="ECO:0000313" key="1">
    <source>
        <dbReference type="EMBL" id="MFD2867495.1"/>
    </source>
</evidence>
<organism evidence="1 2">
    <name type="scientific">Kurthia populi</name>
    <dbReference type="NCBI Taxonomy" id="1562132"/>
    <lineage>
        <taxon>Bacteria</taxon>
        <taxon>Bacillati</taxon>
        <taxon>Bacillota</taxon>
        <taxon>Bacilli</taxon>
        <taxon>Bacillales</taxon>
        <taxon>Caryophanaceae</taxon>
        <taxon>Kurthia</taxon>
    </lineage>
</organism>
<sequence>MRTLQDEIKRHNLLRRNTNTEKRYLKSENCNKNPQKRNENLSKRDIEELMGIRRPRYTKQKGVIKQK</sequence>
<evidence type="ECO:0000313" key="2">
    <source>
        <dbReference type="Proteomes" id="UP001597568"/>
    </source>
</evidence>
<keyword evidence="2" id="KW-1185">Reference proteome</keyword>
<reference evidence="2" key="1">
    <citation type="journal article" date="2019" name="Int. J. Syst. Evol. Microbiol.">
        <title>The Global Catalogue of Microorganisms (GCM) 10K type strain sequencing project: providing services to taxonomists for standard genome sequencing and annotation.</title>
        <authorList>
            <consortium name="The Broad Institute Genomics Platform"/>
            <consortium name="The Broad Institute Genome Sequencing Center for Infectious Disease"/>
            <person name="Wu L."/>
            <person name="Ma J."/>
        </authorList>
    </citation>
    <scope>NUCLEOTIDE SEQUENCE [LARGE SCALE GENOMIC DNA]</scope>
    <source>
        <strain evidence="2">KCTC 33522</strain>
    </source>
</reference>
<accession>A0ABW5XWY5</accession>
<name>A0ABW5XWY5_9BACL</name>
<comment type="caution">
    <text evidence="1">The sequence shown here is derived from an EMBL/GenBank/DDBJ whole genome shotgun (WGS) entry which is preliminary data.</text>
</comment>
<dbReference type="EMBL" id="JBHUOR010000018">
    <property type="protein sequence ID" value="MFD2867495.1"/>
    <property type="molecule type" value="Genomic_DNA"/>
</dbReference>